<gene>
    <name evidence="3" type="ORF">IAB03_03255</name>
</gene>
<evidence type="ECO:0000313" key="4">
    <source>
        <dbReference type="Proteomes" id="UP000824112"/>
    </source>
</evidence>
<feature type="region of interest" description="Disordered" evidence="1">
    <location>
        <begin position="27"/>
        <end position="47"/>
    </location>
</feature>
<organism evidence="3 4">
    <name type="scientific">Candidatus Gallibacteroides avistercoris</name>
    <dbReference type="NCBI Taxonomy" id="2840833"/>
    <lineage>
        <taxon>Bacteria</taxon>
        <taxon>Pseudomonadati</taxon>
        <taxon>Bacteroidota</taxon>
        <taxon>Bacteroidia</taxon>
        <taxon>Bacteroidales</taxon>
        <taxon>Bacteroidaceae</taxon>
        <taxon>Bacteroidaceae incertae sedis</taxon>
        <taxon>Candidatus Gallibacteroides</taxon>
    </lineage>
</organism>
<comment type="caution">
    <text evidence="3">The sequence shown here is derived from an EMBL/GenBank/DDBJ whole genome shotgun (WGS) entry which is preliminary data.</text>
</comment>
<dbReference type="AlphaFoldDB" id="A0A9D1M6I4"/>
<proteinExistence type="predicted"/>
<feature type="region of interest" description="Disordered" evidence="1">
    <location>
        <begin position="78"/>
        <end position="116"/>
    </location>
</feature>
<feature type="compositionally biased region" description="Basic and acidic residues" evidence="1">
    <location>
        <begin position="31"/>
        <end position="46"/>
    </location>
</feature>
<protein>
    <submittedName>
        <fullName evidence="3">Uncharacterized protein</fullName>
    </submittedName>
</protein>
<evidence type="ECO:0000256" key="1">
    <source>
        <dbReference type="SAM" id="MobiDB-lite"/>
    </source>
</evidence>
<sequence length="147" mass="17063">MDKLDVWIYIILFVVIPIVNSLLGSKKKREAKNVRPESPQPKKNEEWWEEVEEKWEELFEPETLPQEKMSPPVAKEVIPSVQAKPDQKKETPSVQQHTRLHKPLKPTHAGSSSEKDVYAMDKDEVFSVDRSELRKAVVMSEILAKKF</sequence>
<reference evidence="3" key="2">
    <citation type="journal article" date="2021" name="PeerJ">
        <title>Extensive microbial diversity within the chicken gut microbiome revealed by metagenomics and culture.</title>
        <authorList>
            <person name="Gilroy R."/>
            <person name="Ravi A."/>
            <person name="Getino M."/>
            <person name="Pursley I."/>
            <person name="Horton D.L."/>
            <person name="Alikhan N.F."/>
            <person name="Baker D."/>
            <person name="Gharbi K."/>
            <person name="Hall N."/>
            <person name="Watson M."/>
            <person name="Adriaenssens E.M."/>
            <person name="Foster-Nyarko E."/>
            <person name="Jarju S."/>
            <person name="Secka A."/>
            <person name="Antonio M."/>
            <person name="Oren A."/>
            <person name="Chaudhuri R.R."/>
            <person name="La Ragione R."/>
            <person name="Hildebrand F."/>
            <person name="Pallen M.J."/>
        </authorList>
    </citation>
    <scope>NUCLEOTIDE SEQUENCE</scope>
    <source>
        <strain evidence="3">CHK158-818</strain>
    </source>
</reference>
<dbReference type="Proteomes" id="UP000824112">
    <property type="component" value="Unassembled WGS sequence"/>
</dbReference>
<reference evidence="3" key="1">
    <citation type="submission" date="2020-10" db="EMBL/GenBank/DDBJ databases">
        <authorList>
            <person name="Gilroy R."/>
        </authorList>
    </citation>
    <scope>NUCLEOTIDE SEQUENCE</scope>
    <source>
        <strain evidence="3">CHK158-818</strain>
    </source>
</reference>
<keyword evidence="2" id="KW-1133">Transmembrane helix</keyword>
<keyword evidence="2" id="KW-0812">Transmembrane</keyword>
<keyword evidence="2" id="KW-0472">Membrane</keyword>
<accession>A0A9D1M6I4</accession>
<evidence type="ECO:0000313" key="3">
    <source>
        <dbReference type="EMBL" id="HIU54808.1"/>
    </source>
</evidence>
<feature type="transmembrane region" description="Helical" evidence="2">
    <location>
        <begin position="6"/>
        <end position="23"/>
    </location>
</feature>
<dbReference type="EMBL" id="DVNA01000074">
    <property type="protein sequence ID" value="HIU54808.1"/>
    <property type="molecule type" value="Genomic_DNA"/>
</dbReference>
<name>A0A9D1M6I4_9BACT</name>
<evidence type="ECO:0000256" key="2">
    <source>
        <dbReference type="SAM" id="Phobius"/>
    </source>
</evidence>